<dbReference type="STRING" id="578461.R0KSL3"/>
<protein>
    <submittedName>
        <fullName evidence="3">Proliferating cell nuclear antigen</fullName>
    </submittedName>
</protein>
<dbReference type="Gene3D" id="3.10.150.10">
    <property type="entry name" value="DNA Polymerase III, subunit A, domain 2"/>
    <property type="match status" value="1"/>
</dbReference>
<keyword evidence="4" id="KW-1185">Reference proteome</keyword>
<dbReference type="PANTHER" id="PTHR11352">
    <property type="entry name" value="PROLIFERATING CELL NUCLEAR ANTIGEN"/>
    <property type="match status" value="1"/>
</dbReference>
<dbReference type="GO" id="GO:0006275">
    <property type="term" value="P:regulation of DNA replication"/>
    <property type="evidence" value="ECO:0007669"/>
    <property type="project" value="InterPro"/>
</dbReference>
<dbReference type="GO" id="GO:0043626">
    <property type="term" value="C:PCNA complex"/>
    <property type="evidence" value="ECO:0007669"/>
    <property type="project" value="TreeGrafter"/>
</dbReference>
<gene>
    <name evidence="3" type="primary">PCNA</name>
    <name evidence="3" type="ORF">NBO_114g0003</name>
</gene>
<keyword evidence="1" id="KW-0238">DNA-binding</keyword>
<name>R0KSL3_NOSB1</name>
<dbReference type="HOGENOM" id="CLU_1880387_0_0_1"/>
<evidence type="ECO:0000313" key="3">
    <source>
        <dbReference type="EMBL" id="EOB13207.1"/>
    </source>
</evidence>
<dbReference type="SUPFAM" id="SSF55979">
    <property type="entry name" value="DNA clamp"/>
    <property type="match status" value="1"/>
</dbReference>
<dbReference type="InterPro" id="IPR000730">
    <property type="entry name" value="Pr_cel_nuc_antig"/>
</dbReference>
<dbReference type="InterPro" id="IPR022648">
    <property type="entry name" value="Pr_cel_nuc_antig_N"/>
</dbReference>
<dbReference type="Proteomes" id="UP000016927">
    <property type="component" value="Unassembled WGS sequence"/>
</dbReference>
<feature type="non-terminal residue" evidence="3">
    <location>
        <position position="136"/>
    </location>
</feature>
<dbReference type="PANTHER" id="PTHR11352:SF0">
    <property type="entry name" value="PROLIFERATING CELL NUCLEAR ANTIGEN"/>
    <property type="match status" value="1"/>
</dbReference>
<accession>R0KSL3</accession>
<dbReference type="OrthoDB" id="534348at2759"/>
<dbReference type="OMA" id="FESPSMF"/>
<reference evidence="3 4" key="1">
    <citation type="journal article" date="2013" name="BMC Genomics">
        <title>Comparative genomics of parasitic silkworm microsporidia reveal an association between genome expansion and host adaptation.</title>
        <authorList>
            <person name="Pan G."/>
            <person name="Xu J."/>
            <person name="Li T."/>
            <person name="Xia Q."/>
            <person name="Liu S.L."/>
            <person name="Zhang G."/>
            <person name="Li S."/>
            <person name="Li C."/>
            <person name="Liu H."/>
            <person name="Yang L."/>
            <person name="Liu T."/>
            <person name="Zhang X."/>
            <person name="Wu Z."/>
            <person name="Fan W."/>
            <person name="Dang X."/>
            <person name="Xiang H."/>
            <person name="Tao M."/>
            <person name="Li Y."/>
            <person name="Hu J."/>
            <person name="Li Z."/>
            <person name="Lin L."/>
            <person name="Luo J."/>
            <person name="Geng L."/>
            <person name="Wang L."/>
            <person name="Long M."/>
            <person name="Wan Y."/>
            <person name="He N."/>
            <person name="Zhang Z."/>
            <person name="Lu C."/>
            <person name="Keeling P.J."/>
            <person name="Wang J."/>
            <person name="Xiang Z."/>
            <person name="Zhou Z."/>
        </authorList>
    </citation>
    <scope>NUCLEOTIDE SEQUENCE [LARGE SCALE GENOMIC DNA]</scope>
    <source>
        <strain evidence="4">CQ1 / CVCC 102059</strain>
    </source>
</reference>
<sequence>MFELEINHQTKEEKNNNFPGGKIGILKKILESISEIVDHVEIKTKEHGLEMQVMDSMHVVLIDVLLDKALFDSYRCDRDVTLGIKIKNLLQILKDITFTQDSVLNISCEDTPNKLAIQFKQPNFKLNWDLSLYSFD</sequence>
<dbReference type="Pfam" id="PF00705">
    <property type="entry name" value="PCNA_N"/>
    <property type="match status" value="1"/>
</dbReference>
<dbReference type="GO" id="GO:0030337">
    <property type="term" value="F:DNA polymerase processivity factor activity"/>
    <property type="evidence" value="ECO:0007669"/>
    <property type="project" value="InterPro"/>
</dbReference>
<dbReference type="VEuPathDB" id="MicrosporidiaDB:NBO_114g0003"/>
<dbReference type="InterPro" id="IPR046938">
    <property type="entry name" value="DNA_clamp_sf"/>
</dbReference>
<dbReference type="GO" id="GO:0006298">
    <property type="term" value="P:mismatch repair"/>
    <property type="evidence" value="ECO:0007669"/>
    <property type="project" value="TreeGrafter"/>
</dbReference>
<dbReference type="GO" id="GO:0006272">
    <property type="term" value="P:leading strand elongation"/>
    <property type="evidence" value="ECO:0007669"/>
    <property type="project" value="TreeGrafter"/>
</dbReference>
<dbReference type="PRINTS" id="PR00339">
    <property type="entry name" value="PCNACYCLIN"/>
</dbReference>
<dbReference type="AlphaFoldDB" id="R0KSL3"/>
<proteinExistence type="predicted"/>
<evidence type="ECO:0000313" key="4">
    <source>
        <dbReference type="Proteomes" id="UP000016927"/>
    </source>
</evidence>
<feature type="domain" description="Proliferating cell nuclear antigen PCNA N-terminal" evidence="2">
    <location>
        <begin position="24"/>
        <end position="125"/>
    </location>
</feature>
<dbReference type="GO" id="GO:0019985">
    <property type="term" value="P:translesion synthesis"/>
    <property type="evidence" value="ECO:0007669"/>
    <property type="project" value="TreeGrafter"/>
</dbReference>
<evidence type="ECO:0000259" key="2">
    <source>
        <dbReference type="Pfam" id="PF00705"/>
    </source>
</evidence>
<dbReference type="EMBL" id="KB909022">
    <property type="protein sequence ID" value="EOB13207.1"/>
    <property type="molecule type" value="Genomic_DNA"/>
</dbReference>
<dbReference type="GO" id="GO:0003677">
    <property type="term" value="F:DNA binding"/>
    <property type="evidence" value="ECO:0007669"/>
    <property type="project" value="UniProtKB-KW"/>
</dbReference>
<evidence type="ECO:0000256" key="1">
    <source>
        <dbReference type="ARBA" id="ARBA00023125"/>
    </source>
</evidence>
<organism evidence="3 4">
    <name type="scientific">Nosema bombycis (strain CQ1 / CVCC 102059)</name>
    <name type="common">Microsporidian parasite</name>
    <name type="synonym">Pebrine of silkworm</name>
    <dbReference type="NCBI Taxonomy" id="578461"/>
    <lineage>
        <taxon>Eukaryota</taxon>
        <taxon>Fungi</taxon>
        <taxon>Fungi incertae sedis</taxon>
        <taxon>Microsporidia</taxon>
        <taxon>Nosematidae</taxon>
        <taxon>Nosema</taxon>
    </lineage>
</organism>